<dbReference type="KEGG" id="tig:THII_2831"/>
<name>A0A090AG25_9GAMM</name>
<dbReference type="STRING" id="40754.THII_2831"/>
<dbReference type="HOGENOM" id="CLU_3141739_0_0_6"/>
<protein>
    <submittedName>
        <fullName evidence="1">Uncharacterized protein</fullName>
    </submittedName>
</protein>
<sequence>MLIRVWESLEALQKVLNKLPTVRRIHPTQKINAIKLSDLVSVVTPILAS</sequence>
<gene>
    <name evidence="1" type="ORF">THII_2831</name>
</gene>
<proteinExistence type="predicted"/>
<dbReference type="AlphaFoldDB" id="A0A090AG25"/>
<reference evidence="1 2" key="1">
    <citation type="journal article" date="2014" name="ISME J.">
        <title>Ecophysiology of Thioploca ingrica as revealed by the complete genome sequence supplemented with proteomic evidence.</title>
        <authorList>
            <person name="Kojima H."/>
            <person name="Ogura Y."/>
            <person name="Yamamoto N."/>
            <person name="Togashi T."/>
            <person name="Mori H."/>
            <person name="Watanabe T."/>
            <person name="Nemoto F."/>
            <person name="Kurokawa K."/>
            <person name="Hayashi T."/>
            <person name="Fukui M."/>
        </authorList>
    </citation>
    <scope>NUCLEOTIDE SEQUENCE [LARGE SCALE GENOMIC DNA]</scope>
</reference>
<dbReference type="Proteomes" id="UP000031623">
    <property type="component" value="Chromosome"/>
</dbReference>
<organism evidence="1 2">
    <name type="scientific">Thioploca ingrica</name>
    <dbReference type="NCBI Taxonomy" id="40754"/>
    <lineage>
        <taxon>Bacteria</taxon>
        <taxon>Pseudomonadati</taxon>
        <taxon>Pseudomonadota</taxon>
        <taxon>Gammaproteobacteria</taxon>
        <taxon>Thiotrichales</taxon>
        <taxon>Thiotrichaceae</taxon>
        <taxon>Thioploca</taxon>
    </lineage>
</organism>
<keyword evidence="2" id="KW-1185">Reference proteome</keyword>
<accession>A0A090AG25</accession>
<evidence type="ECO:0000313" key="1">
    <source>
        <dbReference type="EMBL" id="BAP57128.1"/>
    </source>
</evidence>
<evidence type="ECO:0000313" key="2">
    <source>
        <dbReference type="Proteomes" id="UP000031623"/>
    </source>
</evidence>
<dbReference type="EMBL" id="AP014633">
    <property type="protein sequence ID" value="BAP57128.1"/>
    <property type="molecule type" value="Genomic_DNA"/>
</dbReference>